<reference evidence="2 3" key="1">
    <citation type="submission" date="2024-01" db="EMBL/GenBank/DDBJ databases">
        <title>Complete Genome Sequence of Alkalicoccus halolimnae BZ-SZ-XJ29T, a Moderately Halophilic Bacterium Isolated from a Salt Lake.</title>
        <authorList>
            <person name="Zhao B."/>
        </authorList>
    </citation>
    <scope>NUCLEOTIDE SEQUENCE [LARGE SCALE GENOMIC DNA]</scope>
    <source>
        <strain evidence="2 3">BZ-SZ-XJ29</strain>
    </source>
</reference>
<evidence type="ECO:0000256" key="1">
    <source>
        <dbReference type="SAM" id="MobiDB-lite"/>
    </source>
</evidence>
<dbReference type="KEGG" id="ahal:FTX54_011685"/>
<keyword evidence="3" id="KW-1185">Reference proteome</keyword>
<accession>A0A5C7EZM0</accession>
<protein>
    <submittedName>
        <fullName evidence="2">Uncharacterized protein</fullName>
    </submittedName>
</protein>
<dbReference type="RefSeq" id="WP_147805214.1">
    <property type="nucleotide sequence ID" value="NZ_CP144914.1"/>
</dbReference>
<feature type="compositionally biased region" description="Basic and acidic residues" evidence="1">
    <location>
        <begin position="60"/>
        <end position="77"/>
    </location>
</feature>
<feature type="region of interest" description="Disordered" evidence="1">
    <location>
        <begin position="49"/>
        <end position="77"/>
    </location>
</feature>
<dbReference type="OrthoDB" id="2887487at2"/>
<sequence length="77" mass="8927">MKKRDIFNDLKRLITDLEKQEESTVARVEEKEVNIGGKKEILKTETVFRARTGLPGSSEKQGKRVETNENPRNRLKD</sequence>
<organism evidence="2 3">
    <name type="scientific">Alkalicoccus halolimnae</name>
    <dbReference type="NCBI Taxonomy" id="1667239"/>
    <lineage>
        <taxon>Bacteria</taxon>
        <taxon>Bacillati</taxon>
        <taxon>Bacillota</taxon>
        <taxon>Bacilli</taxon>
        <taxon>Bacillales</taxon>
        <taxon>Bacillaceae</taxon>
        <taxon>Alkalicoccus</taxon>
    </lineage>
</organism>
<evidence type="ECO:0000313" key="2">
    <source>
        <dbReference type="EMBL" id="WWD79080.1"/>
    </source>
</evidence>
<dbReference type="AlphaFoldDB" id="A0A5C7EZM0"/>
<dbReference type="Proteomes" id="UP000321816">
    <property type="component" value="Chromosome"/>
</dbReference>
<name>A0A5C7EZM0_9BACI</name>
<gene>
    <name evidence="2" type="ORF">FTX54_011685</name>
</gene>
<dbReference type="EMBL" id="CP144914">
    <property type="protein sequence ID" value="WWD79080.1"/>
    <property type="molecule type" value="Genomic_DNA"/>
</dbReference>
<evidence type="ECO:0000313" key="3">
    <source>
        <dbReference type="Proteomes" id="UP000321816"/>
    </source>
</evidence>
<proteinExistence type="predicted"/>